<evidence type="ECO:0000313" key="3">
    <source>
        <dbReference type="Proteomes" id="UP000292235"/>
    </source>
</evidence>
<evidence type="ECO:0000313" key="2">
    <source>
        <dbReference type="EMBL" id="QBI53092.1"/>
    </source>
</evidence>
<dbReference type="SUPFAM" id="SSF51905">
    <property type="entry name" value="FAD/NAD(P)-binding domain"/>
    <property type="match status" value="1"/>
</dbReference>
<dbReference type="AlphaFoldDB" id="A0A4V0ZJD4"/>
<protein>
    <submittedName>
        <fullName evidence="2">Protoporphyrinogen oxidase</fullName>
    </submittedName>
</protein>
<name>A0A4V0ZJD4_9ACTN</name>
<evidence type="ECO:0000259" key="1">
    <source>
        <dbReference type="Pfam" id="PF01593"/>
    </source>
</evidence>
<dbReference type="Gene3D" id="3.50.50.60">
    <property type="entry name" value="FAD/NAD(P)-binding domain"/>
    <property type="match status" value="1"/>
</dbReference>
<dbReference type="Proteomes" id="UP000292235">
    <property type="component" value="Chromosome"/>
</dbReference>
<dbReference type="KEGG" id="strr:EKD16_06470"/>
<feature type="domain" description="Amine oxidase" evidence="1">
    <location>
        <begin position="23"/>
        <end position="294"/>
    </location>
</feature>
<dbReference type="GO" id="GO:0016491">
    <property type="term" value="F:oxidoreductase activity"/>
    <property type="evidence" value="ECO:0007669"/>
    <property type="project" value="InterPro"/>
</dbReference>
<dbReference type="Pfam" id="PF01593">
    <property type="entry name" value="Amino_oxidase"/>
    <property type="match status" value="1"/>
</dbReference>
<gene>
    <name evidence="2" type="ORF">EKD16_06470</name>
</gene>
<dbReference type="PANTHER" id="PTHR42923">
    <property type="entry name" value="PROTOPORPHYRINOGEN OXIDASE"/>
    <property type="match status" value="1"/>
</dbReference>
<organism evidence="2 3">
    <name type="scientific">Streptomonospora litoralis</name>
    <dbReference type="NCBI Taxonomy" id="2498135"/>
    <lineage>
        <taxon>Bacteria</taxon>
        <taxon>Bacillati</taxon>
        <taxon>Actinomycetota</taxon>
        <taxon>Actinomycetes</taxon>
        <taxon>Streptosporangiales</taxon>
        <taxon>Nocardiopsidaceae</taxon>
        <taxon>Streptomonospora</taxon>
    </lineage>
</organism>
<dbReference type="InterPro" id="IPR050464">
    <property type="entry name" value="Zeta_carotene_desat/Oxidored"/>
</dbReference>
<proteinExistence type="predicted"/>
<accession>A0A4V0ZJD4</accession>
<dbReference type="OrthoDB" id="20837at2"/>
<dbReference type="RefSeq" id="WP_131097518.1">
    <property type="nucleotide sequence ID" value="NZ_CP036455.1"/>
</dbReference>
<dbReference type="PANTHER" id="PTHR42923:SF17">
    <property type="entry name" value="AMINE OXIDASE DOMAIN-CONTAINING PROTEIN"/>
    <property type="match status" value="1"/>
</dbReference>
<sequence length="438" mass="47028">MSHTSTPGAAGAPRRVAVVGSGVSGLTAAHILQRGGAEVTLFEADDRLGGHAHTHDVPGPRGSTAAVDSGFIVHNRRTYPELTRLFGELEISTRPTEMSLSVRCEGCGLEYAGARGIRGLAPDLGVLARTAYLRMLTEIPMFHRAARRLLDGGAPSSEEPETAEPALGEFARGAGHSDYFIAHYLVPLVSAVWSCPPGTALDYPARYLFTFLDHHGMLGMTGSPAWRTVVGGSRAYVERAAKPLSSVRTSTPVRTVRRTGDGVEVRTDDGDAARFDGCVVAVHADRALALLERPTPEQRDVLGAFGYSRNPTLLHTDASLMPRSTNAWASWNHRMASCAAATTPVQVTYHMNRLQGLDPGRDYLVSLNAADAVDPARIVAETVYEHPVYTPETLRAQRRLPGLSDGTLAFAGAHHGWGFHEDGCRSGVRAAELLGVRW</sequence>
<reference evidence="2 3" key="1">
    <citation type="submission" date="2019-02" db="EMBL/GenBank/DDBJ databases">
        <authorList>
            <person name="Khodamoradi S."/>
            <person name="Hahnke R.L."/>
            <person name="Kaempfer P."/>
            <person name="Schumann P."/>
            <person name="Rohde M."/>
            <person name="Steinert M."/>
            <person name="Luzhetskyy A."/>
            <person name="Wink J."/>
            <person name="Ruckert C."/>
        </authorList>
    </citation>
    <scope>NUCLEOTIDE SEQUENCE [LARGE SCALE GENOMIC DNA]</scope>
    <source>
        <strain evidence="2 3">M2</strain>
    </source>
</reference>
<dbReference type="PRINTS" id="PR00419">
    <property type="entry name" value="ADXRDTASE"/>
</dbReference>
<dbReference type="InterPro" id="IPR036188">
    <property type="entry name" value="FAD/NAD-bd_sf"/>
</dbReference>
<dbReference type="InterPro" id="IPR002937">
    <property type="entry name" value="Amino_oxidase"/>
</dbReference>
<keyword evidence="3" id="KW-1185">Reference proteome</keyword>
<dbReference type="EMBL" id="CP036455">
    <property type="protein sequence ID" value="QBI53092.1"/>
    <property type="molecule type" value="Genomic_DNA"/>
</dbReference>